<name>A0A409Y2H6_9AGAR</name>
<accession>A0A409Y2H6</accession>
<dbReference type="EMBL" id="NHYE01001282">
    <property type="protein sequence ID" value="PPQ97173.1"/>
    <property type="molecule type" value="Genomic_DNA"/>
</dbReference>
<evidence type="ECO:0000313" key="2">
    <source>
        <dbReference type="Proteomes" id="UP000284706"/>
    </source>
</evidence>
<comment type="caution">
    <text evidence="1">The sequence shown here is derived from an EMBL/GenBank/DDBJ whole genome shotgun (WGS) entry which is preliminary data.</text>
</comment>
<dbReference type="AlphaFoldDB" id="A0A409Y2H6"/>
<dbReference type="OrthoDB" id="435402at2759"/>
<dbReference type="Proteomes" id="UP000284706">
    <property type="component" value="Unassembled WGS sequence"/>
</dbReference>
<keyword evidence="2" id="KW-1185">Reference proteome</keyword>
<organism evidence="1 2">
    <name type="scientific">Gymnopilus dilepis</name>
    <dbReference type="NCBI Taxonomy" id="231916"/>
    <lineage>
        <taxon>Eukaryota</taxon>
        <taxon>Fungi</taxon>
        <taxon>Dikarya</taxon>
        <taxon>Basidiomycota</taxon>
        <taxon>Agaricomycotina</taxon>
        <taxon>Agaricomycetes</taxon>
        <taxon>Agaricomycetidae</taxon>
        <taxon>Agaricales</taxon>
        <taxon>Agaricineae</taxon>
        <taxon>Hymenogastraceae</taxon>
        <taxon>Gymnopilus</taxon>
    </lineage>
</organism>
<protein>
    <submittedName>
        <fullName evidence="1">Uncharacterized protein</fullName>
    </submittedName>
</protein>
<evidence type="ECO:0000313" key="1">
    <source>
        <dbReference type="EMBL" id="PPQ97173.1"/>
    </source>
</evidence>
<sequence length="424" mass="47274">MPSQTCLHDFDLSTFRGVYSALFASWAEGEDVRVHFTREGVHTTDRRDRLREVAADFINLRHWPPMMAPDIGPRFLWDMFSFFVGISADCQLPRCSASDSFSGDEGNDEGATPDWLQEVPYWNSNEDLRLDLFLSKPETAIKIFLSSFGRRSGFVWSDVNMDCVAPVLEFFIKYVLRTDDGLANDPAFCACPALIESAKKELPDIAAVSKAIPDDFSSACYLFFGWGTPEHPGLCLPIACQDLPTVAEMPGQPAWEITRRKLLSRQDNITLKETHMPGVVEHSMRRVKSISLPTPEGLTPSAQSNDCSDADNTSIDPLLGMYARLILEPMPPSWDNNELPVYSTPEVLQQPNALVTEIGCHNATEDEITVIIDPQSVASHLLTAGMGLGGTWVQLISKKRPKSKPIWFIDHLSAIIPSFWTSTF</sequence>
<dbReference type="InParanoid" id="A0A409Y2H6"/>
<dbReference type="STRING" id="231916.A0A409Y2H6"/>
<proteinExistence type="predicted"/>
<gene>
    <name evidence="1" type="ORF">CVT26_000436</name>
</gene>
<reference evidence="1 2" key="1">
    <citation type="journal article" date="2018" name="Evol. Lett.">
        <title>Horizontal gene cluster transfer increased hallucinogenic mushroom diversity.</title>
        <authorList>
            <person name="Reynolds H.T."/>
            <person name="Vijayakumar V."/>
            <person name="Gluck-Thaler E."/>
            <person name="Korotkin H.B."/>
            <person name="Matheny P.B."/>
            <person name="Slot J.C."/>
        </authorList>
    </citation>
    <scope>NUCLEOTIDE SEQUENCE [LARGE SCALE GENOMIC DNA]</scope>
    <source>
        <strain evidence="1 2">SRW20</strain>
    </source>
</reference>